<dbReference type="Pfam" id="PF00076">
    <property type="entry name" value="RRM_1"/>
    <property type="match status" value="3"/>
</dbReference>
<feature type="region of interest" description="Disordered" evidence="5">
    <location>
        <begin position="1"/>
        <end position="20"/>
    </location>
</feature>
<dbReference type="Pfam" id="PF07744">
    <property type="entry name" value="SPOC"/>
    <property type="match status" value="1"/>
</dbReference>
<accession>A0A7J6DRP9</accession>
<feature type="region of interest" description="Disordered" evidence="5">
    <location>
        <begin position="734"/>
        <end position="852"/>
    </location>
</feature>
<dbReference type="GO" id="GO:0003723">
    <property type="term" value="F:RNA binding"/>
    <property type="evidence" value="ECO:0007669"/>
    <property type="project" value="UniProtKB-UniRule"/>
</dbReference>
<dbReference type="EMBL" id="JAATIQ010000671">
    <property type="protein sequence ID" value="KAF4348765.1"/>
    <property type="molecule type" value="Genomic_DNA"/>
</dbReference>
<dbReference type="InterPro" id="IPR000504">
    <property type="entry name" value="RRM_dom"/>
</dbReference>
<feature type="compositionally biased region" description="Polar residues" evidence="5">
    <location>
        <begin position="782"/>
        <end position="852"/>
    </location>
</feature>
<sequence length="986" mass="107759">MAPPMKSSKQDDSENPSNNLWVGNLASDVTDSDLMDLFAQYGALDSVTSYSARSYAFLFFKRMEDAKAAKDALQGTLLRGNPIKIEFARPAKPCKHLWVGGISPSVSKEELEEEFLKFGKIEDFKFLRDRNTAFIEFFRLEDASQAMRNMNGKRLGGEQIRVDFLRSQPSRREQWPDSRDGQFQGRSIGPADFHSFQRRQLYSQAPGGRKGDGQPSNVLWIGYPPSLQIDEQMLHNAMILFGEIERIKSFPERHYSFVEFRSVDEARRAKEGLQGKLFNDPRISIMYSSSGLAPAGKGPGPDMVFNDPFRPLQMDMYGPNHPMMSNNFPGPLPGSGILGPNMAMRPLGHQGRFEPLLSGPKINDLANLPNYQDGNSKNLMSSSWGRPSPPSAGVLSSPVSSIRGNTRSASGAWDVLDVNHFQRDSKRSRIDGPMSIEDTSFPLRKLDDHGLGLDQSYVVGAVDGGASGPFGNVQGKGLLSPVGTRGSTGGAAQGHSDGDYVWRGMIAKGGTPVCHARCVPIGKGIGSELPEVVNCSARTGLDMLTKHYAEAIGFEIVFFLPDSEEDFASYTEFLRYLGAKSRAGVAKFDDGTTLFLVPPSEFLTKVLKVVGPERLYGVVLKFPQVSSSTLGQQPAHLPIPSQYTDRQQNPSQMEYGVVSSKEERVMQMDYGRVLHEESKLPIKQFFPPTSESPRLQSVSQDYVPNNAGALSQAGVALTPELIATLASFMPANAQSSAPENAKQLGPTIRPSLPPGQLNKLIPPGWKQDHHQAYDHTGHGLQQLGSQFNPQGQNLSQLQSYPSLSNTHSHSAQQHHGSTQFQDSSLNQSLQSRPLSNFPVPSQGGQTSASPRVTQYQAQGTDASGLYHPTVSQQLSNPVNFSSQSYGANSVQSQSVPLASDTVNVEVSNQVQQLQSIIGAGQSTSEGEVDKNQRYQSTLQFAANLLLQIQQRQQQQHVGAQAGRGSGIPEIDSRQFDLSLQCPVWGV</sequence>
<dbReference type="Proteomes" id="UP000583929">
    <property type="component" value="Unassembled WGS sequence"/>
</dbReference>
<dbReference type="FunFam" id="3.30.70.330:FF:000415">
    <property type="entry name" value="Flowering time control protein FPA"/>
    <property type="match status" value="1"/>
</dbReference>
<feature type="domain" description="RRM" evidence="6">
    <location>
        <begin position="18"/>
        <end position="90"/>
    </location>
</feature>
<organism evidence="7 8">
    <name type="scientific">Cannabis sativa</name>
    <name type="common">Hemp</name>
    <name type="synonym">Marijuana</name>
    <dbReference type="NCBI Taxonomy" id="3483"/>
    <lineage>
        <taxon>Eukaryota</taxon>
        <taxon>Viridiplantae</taxon>
        <taxon>Streptophyta</taxon>
        <taxon>Embryophyta</taxon>
        <taxon>Tracheophyta</taxon>
        <taxon>Spermatophyta</taxon>
        <taxon>Magnoliopsida</taxon>
        <taxon>eudicotyledons</taxon>
        <taxon>Gunneridae</taxon>
        <taxon>Pentapetalae</taxon>
        <taxon>rosids</taxon>
        <taxon>fabids</taxon>
        <taxon>Rosales</taxon>
        <taxon>Cannabaceae</taxon>
        <taxon>Cannabis</taxon>
    </lineage>
</organism>
<dbReference type="InterPro" id="IPR035979">
    <property type="entry name" value="RBD_domain_sf"/>
</dbReference>
<evidence type="ECO:0000259" key="6">
    <source>
        <dbReference type="PROSITE" id="PS50102"/>
    </source>
</evidence>
<feature type="domain" description="RRM" evidence="6">
    <location>
        <begin position="217"/>
        <end position="290"/>
    </location>
</feature>
<evidence type="ECO:0000256" key="5">
    <source>
        <dbReference type="SAM" id="MobiDB-lite"/>
    </source>
</evidence>
<dbReference type="AlphaFoldDB" id="A0A7J6DRP9"/>
<keyword evidence="2 4" id="KW-0694">RNA-binding</keyword>
<dbReference type="PROSITE" id="PS50102">
    <property type="entry name" value="RRM"/>
    <property type="match status" value="3"/>
</dbReference>
<evidence type="ECO:0000313" key="7">
    <source>
        <dbReference type="EMBL" id="KAF4348765.1"/>
    </source>
</evidence>
<dbReference type="InterPro" id="IPR012677">
    <property type="entry name" value="Nucleotide-bd_a/b_plait_sf"/>
</dbReference>
<feature type="region of interest" description="Disordered" evidence="5">
    <location>
        <begin position="166"/>
        <end position="190"/>
    </location>
</feature>
<dbReference type="CDD" id="cd00590">
    <property type="entry name" value="RRM_SF"/>
    <property type="match status" value="1"/>
</dbReference>
<dbReference type="SMART" id="SM00360">
    <property type="entry name" value="RRM"/>
    <property type="match status" value="3"/>
</dbReference>
<evidence type="ECO:0000256" key="4">
    <source>
        <dbReference type="PROSITE-ProRule" id="PRU00176"/>
    </source>
</evidence>
<protein>
    <recommendedName>
        <fullName evidence="6">RRM domain-containing protein</fullName>
    </recommendedName>
</protein>
<name>A0A7J6DRP9_CANSA</name>
<feature type="compositionally biased region" description="Basic and acidic residues" evidence="5">
    <location>
        <begin position="766"/>
        <end position="777"/>
    </location>
</feature>
<feature type="domain" description="RRM" evidence="6">
    <location>
        <begin position="95"/>
        <end position="167"/>
    </location>
</feature>
<keyword evidence="8" id="KW-1185">Reference proteome</keyword>
<evidence type="ECO:0000256" key="1">
    <source>
        <dbReference type="ARBA" id="ARBA00004123"/>
    </source>
</evidence>
<comment type="subcellular location">
    <subcellularLocation>
        <location evidence="1">Nucleus</location>
    </subcellularLocation>
</comment>
<feature type="compositionally biased region" description="Basic and acidic residues" evidence="5">
    <location>
        <begin position="166"/>
        <end position="180"/>
    </location>
</feature>
<feature type="compositionally biased region" description="Polar residues" evidence="5">
    <location>
        <begin position="373"/>
        <end position="385"/>
    </location>
</feature>
<reference evidence="7 8" key="1">
    <citation type="journal article" date="2020" name="bioRxiv">
        <title>Sequence and annotation of 42 cannabis genomes reveals extensive copy number variation in cannabinoid synthesis and pathogen resistance genes.</title>
        <authorList>
            <person name="Mckernan K.J."/>
            <person name="Helbert Y."/>
            <person name="Kane L.T."/>
            <person name="Ebling H."/>
            <person name="Zhang L."/>
            <person name="Liu B."/>
            <person name="Eaton Z."/>
            <person name="Mclaughlin S."/>
            <person name="Kingan S."/>
            <person name="Baybayan P."/>
            <person name="Concepcion G."/>
            <person name="Jordan M."/>
            <person name="Riva A."/>
            <person name="Barbazuk W."/>
            <person name="Harkins T."/>
        </authorList>
    </citation>
    <scope>NUCLEOTIDE SEQUENCE [LARGE SCALE GENOMIC DNA]</scope>
    <source>
        <strain evidence="8">cv. Jamaican Lion 4</strain>
        <tissue evidence="7">Leaf</tissue>
    </source>
</reference>
<evidence type="ECO:0000256" key="3">
    <source>
        <dbReference type="ARBA" id="ARBA00023242"/>
    </source>
</evidence>
<dbReference type="Gene3D" id="3.30.70.330">
    <property type="match status" value="3"/>
</dbReference>
<feature type="region of interest" description="Disordered" evidence="5">
    <location>
        <begin position="373"/>
        <end position="400"/>
    </location>
</feature>
<dbReference type="SUPFAM" id="SSF54928">
    <property type="entry name" value="RNA-binding domain, RBD"/>
    <property type="match status" value="3"/>
</dbReference>
<dbReference type="GO" id="GO:0005634">
    <property type="term" value="C:nucleus"/>
    <property type="evidence" value="ECO:0007669"/>
    <property type="project" value="UniProtKB-SubCell"/>
</dbReference>
<dbReference type="PANTHER" id="PTHR23189">
    <property type="entry name" value="RNA RECOGNITION MOTIF-CONTAINING"/>
    <property type="match status" value="1"/>
</dbReference>
<comment type="caution">
    <text evidence="7">The sequence shown here is derived from an EMBL/GenBank/DDBJ whole genome shotgun (WGS) entry which is preliminary data.</text>
</comment>
<keyword evidence="3" id="KW-0539">Nucleus</keyword>
<dbReference type="InterPro" id="IPR012921">
    <property type="entry name" value="SPOC_C"/>
</dbReference>
<gene>
    <name evidence="7" type="ORF">G4B88_022909</name>
</gene>
<evidence type="ECO:0000313" key="8">
    <source>
        <dbReference type="Proteomes" id="UP000583929"/>
    </source>
</evidence>
<proteinExistence type="predicted"/>
<evidence type="ECO:0000256" key="2">
    <source>
        <dbReference type="ARBA" id="ARBA00022884"/>
    </source>
</evidence>